<sequence length="465" mass="52749">MNELDAEVVKVGDYVVVQRQNYYKLHKVTANGNLLLGKDQLEMSSIIGRPMWTTYKMEAKVTGKRLYTLLETKEVESLSKDLKSVLPSGLDNRSIIDDGTSQQLSTEDIVGLREAGKSSKEIVGKLIENSKTFQNKTEYSQAKYLKKKEKKYFEYITIRKPTIRLIQDIYFRMDHQKISSLRMDTLAQLLSYSGVNADGLYMVYDSGSQGLPASAMLHRIGAGTNGKLIHMHPGNIPQRTLIQAMNFPEEQLRRMLTVNIYSLIRMYYQGTEQFLEVSKYKAKSDTLNVECIVLESNDTDFTEDVANPKVPKAEAEVKAEGITEDNSSNRAVNSFESKGLKRKLKDAPSHEPPKKPKWLIETQEAVEIMKVTKADGLAIIAKEHPLNIIKGLLPFLGISRPFVIYHSSREPLQETYVALKQRSDVINLRLFANFLRSHQVLPDRTHPDILMSDTGGYLLYGYLVD</sequence>
<dbReference type="GO" id="GO:0031515">
    <property type="term" value="C:tRNA (m1A) methyltransferase complex"/>
    <property type="evidence" value="ECO:0007669"/>
    <property type="project" value="InterPro"/>
</dbReference>
<name>A0A6J0C679_NEOLC</name>
<reference evidence="9" key="1">
    <citation type="submission" date="2025-08" db="UniProtKB">
        <authorList>
            <consortium name="RefSeq"/>
        </authorList>
    </citation>
    <scope>IDENTIFICATION</scope>
    <source>
        <tissue evidence="9">Thorax and Abdomen</tissue>
    </source>
</reference>
<dbReference type="GO" id="GO:0030488">
    <property type="term" value="P:tRNA methylation"/>
    <property type="evidence" value="ECO:0007669"/>
    <property type="project" value="InterPro"/>
</dbReference>
<evidence type="ECO:0000256" key="7">
    <source>
        <dbReference type="SAM" id="MobiDB-lite"/>
    </source>
</evidence>
<feature type="region of interest" description="Disordered" evidence="7">
    <location>
        <begin position="334"/>
        <end position="355"/>
    </location>
</feature>
<dbReference type="CTD" id="51605"/>
<dbReference type="InterPro" id="IPR017423">
    <property type="entry name" value="TRM6"/>
</dbReference>
<keyword evidence="5" id="KW-0539">Nucleus</keyword>
<proteinExistence type="inferred from homology"/>
<dbReference type="GeneID" id="107225850"/>
<evidence type="ECO:0000256" key="2">
    <source>
        <dbReference type="ARBA" id="ARBA00008320"/>
    </source>
</evidence>
<evidence type="ECO:0000256" key="1">
    <source>
        <dbReference type="ARBA" id="ARBA00004123"/>
    </source>
</evidence>
<evidence type="ECO:0000256" key="3">
    <source>
        <dbReference type="ARBA" id="ARBA00021704"/>
    </source>
</evidence>
<keyword evidence="8" id="KW-1185">Reference proteome</keyword>
<dbReference type="OrthoDB" id="10254665at2759"/>
<protein>
    <recommendedName>
        <fullName evidence="3">tRNA (adenine(58)-N(1))-methyltransferase non-catalytic subunit TRM6</fullName>
    </recommendedName>
    <alternativeName>
        <fullName evidence="6">tRNA(m1A58)-methyltransferase subunit TRM6</fullName>
    </alternativeName>
</protein>
<dbReference type="PANTHER" id="PTHR12945:SF0">
    <property type="entry name" value="TRNA (ADENINE(58)-N(1))-METHYLTRANSFERASE NON-CATALYTIC SUBUNIT TRM6"/>
    <property type="match status" value="1"/>
</dbReference>
<organism evidence="9">
    <name type="scientific">Neodiprion lecontei</name>
    <name type="common">Redheaded pine sawfly</name>
    <dbReference type="NCBI Taxonomy" id="441921"/>
    <lineage>
        <taxon>Eukaryota</taxon>
        <taxon>Metazoa</taxon>
        <taxon>Ecdysozoa</taxon>
        <taxon>Arthropoda</taxon>
        <taxon>Hexapoda</taxon>
        <taxon>Insecta</taxon>
        <taxon>Pterygota</taxon>
        <taxon>Neoptera</taxon>
        <taxon>Endopterygota</taxon>
        <taxon>Hymenoptera</taxon>
        <taxon>Tenthredinoidea</taxon>
        <taxon>Diprionidae</taxon>
        <taxon>Diprioninae</taxon>
        <taxon>Neodiprion</taxon>
    </lineage>
</organism>
<dbReference type="Pfam" id="PF04189">
    <property type="entry name" value="Gcd10p"/>
    <property type="match status" value="1"/>
</dbReference>
<comment type="similarity">
    <text evidence="2">Belongs to the TRM6/GCD10 family.</text>
</comment>
<dbReference type="RefSeq" id="XP_015521930.1">
    <property type="nucleotide sequence ID" value="XM_015666444.2"/>
</dbReference>
<evidence type="ECO:0000313" key="9">
    <source>
        <dbReference type="RefSeq" id="XP_015521930.1"/>
    </source>
</evidence>
<gene>
    <name evidence="9" type="primary">LOC107225850</name>
</gene>
<dbReference type="InParanoid" id="A0A6J0C679"/>
<feature type="compositionally biased region" description="Basic and acidic residues" evidence="7">
    <location>
        <begin position="345"/>
        <end position="354"/>
    </location>
</feature>
<evidence type="ECO:0000313" key="8">
    <source>
        <dbReference type="Proteomes" id="UP000829291"/>
    </source>
</evidence>
<dbReference type="PANTHER" id="PTHR12945">
    <property type="entry name" value="TRANSLATION INITIATION FACTOR EIF3-RELATED"/>
    <property type="match status" value="1"/>
</dbReference>
<comment type="subcellular location">
    <subcellularLocation>
        <location evidence="1">Nucleus</location>
    </subcellularLocation>
</comment>
<dbReference type="FunCoup" id="A0A6J0C679">
    <property type="interactions" value="1203"/>
</dbReference>
<dbReference type="Proteomes" id="UP000829291">
    <property type="component" value="Chromosome 3"/>
</dbReference>
<dbReference type="GO" id="GO:0005634">
    <property type="term" value="C:nucleus"/>
    <property type="evidence" value="ECO:0007669"/>
    <property type="project" value="UniProtKB-SubCell"/>
</dbReference>
<keyword evidence="4" id="KW-0819">tRNA processing</keyword>
<evidence type="ECO:0000256" key="6">
    <source>
        <dbReference type="ARBA" id="ARBA00032319"/>
    </source>
</evidence>
<evidence type="ECO:0000256" key="5">
    <source>
        <dbReference type="ARBA" id="ARBA00023242"/>
    </source>
</evidence>
<dbReference type="KEGG" id="nlo:107225850"/>
<dbReference type="AlphaFoldDB" id="A0A6J0C679"/>
<accession>A0A6J0C679</accession>
<evidence type="ECO:0000256" key="4">
    <source>
        <dbReference type="ARBA" id="ARBA00022694"/>
    </source>
</evidence>